<feature type="chain" id="PRO_5008127860" evidence="1">
    <location>
        <begin position="21"/>
        <end position="115"/>
    </location>
</feature>
<protein>
    <submittedName>
        <fullName evidence="2">Uncharacterized protein</fullName>
    </submittedName>
</protein>
<dbReference type="Proteomes" id="UP000075883">
    <property type="component" value="Unassembled WGS sequence"/>
</dbReference>
<reference evidence="2" key="2">
    <citation type="submission" date="2020-05" db="UniProtKB">
        <authorList>
            <consortium name="EnsemblMetazoa"/>
        </authorList>
    </citation>
    <scope>IDENTIFICATION</scope>
    <source>
        <strain evidence="2">A-37</strain>
    </source>
</reference>
<proteinExistence type="predicted"/>
<keyword evidence="3" id="KW-1185">Reference proteome</keyword>
<evidence type="ECO:0000256" key="1">
    <source>
        <dbReference type="SAM" id="SignalP"/>
    </source>
</evidence>
<evidence type="ECO:0000313" key="2">
    <source>
        <dbReference type="EnsemblMetazoa" id="ACUA008200-PA"/>
    </source>
</evidence>
<reference evidence="3" key="1">
    <citation type="submission" date="2013-09" db="EMBL/GenBank/DDBJ databases">
        <title>The Genome Sequence of Anopheles culicifacies species A.</title>
        <authorList>
            <consortium name="The Broad Institute Genomics Platform"/>
            <person name="Neafsey D.E."/>
            <person name="Besansky N."/>
            <person name="Howell P."/>
            <person name="Walton C."/>
            <person name="Young S.K."/>
            <person name="Zeng Q."/>
            <person name="Gargeya S."/>
            <person name="Fitzgerald M."/>
            <person name="Haas B."/>
            <person name="Abouelleil A."/>
            <person name="Allen A.W."/>
            <person name="Alvarado L."/>
            <person name="Arachchi H.M."/>
            <person name="Berlin A.M."/>
            <person name="Chapman S.B."/>
            <person name="Gainer-Dewar J."/>
            <person name="Goldberg J."/>
            <person name="Griggs A."/>
            <person name="Gujja S."/>
            <person name="Hansen M."/>
            <person name="Howarth C."/>
            <person name="Imamovic A."/>
            <person name="Ireland A."/>
            <person name="Larimer J."/>
            <person name="McCowan C."/>
            <person name="Murphy C."/>
            <person name="Pearson M."/>
            <person name="Poon T.W."/>
            <person name="Priest M."/>
            <person name="Roberts A."/>
            <person name="Saif S."/>
            <person name="Shea T."/>
            <person name="Sisk P."/>
            <person name="Sykes S."/>
            <person name="Wortman J."/>
            <person name="Nusbaum C."/>
            <person name="Birren B."/>
        </authorList>
    </citation>
    <scope>NUCLEOTIDE SEQUENCE [LARGE SCALE GENOMIC DNA]</scope>
    <source>
        <strain evidence="3">A-37</strain>
    </source>
</reference>
<sequence length="115" mass="13288">MKRLTVIVFAVLLLASVTLAEDMSLDEVREEVLQRIQAANVSMPLSPKGHGGRNLQSYRIIDPYIIADLLTGLIMIYNNILFNYPEFLNYDFAELRLNAVRYVPQHIEFNYVKRV</sequence>
<organism evidence="2 3">
    <name type="scientific">Anopheles culicifacies</name>
    <dbReference type="NCBI Taxonomy" id="139723"/>
    <lineage>
        <taxon>Eukaryota</taxon>
        <taxon>Metazoa</taxon>
        <taxon>Ecdysozoa</taxon>
        <taxon>Arthropoda</taxon>
        <taxon>Hexapoda</taxon>
        <taxon>Insecta</taxon>
        <taxon>Pterygota</taxon>
        <taxon>Neoptera</taxon>
        <taxon>Endopterygota</taxon>
        <taxon>Diptera</taxon>
        <taxon>Nematocera</taxon>
        <taxon>Culicoidea</taxon>
        <taxon>Culicidae</taxon>
        <taxon>Anophelinae</taxon>
        <taxon>Anopheles</taxon>
        <taxon>culicifacies species complex</taxon>
    </lineage>
</organism>
<dbReference type="EnsemblMetazoa" id="ACUA008200-RA">
    <property type="protein sequence ID" value="ACUA008200-PA"/>
    <property type="gene ID" value="ACUA008200"/>
</dbReference>
<keyword evidence="1" id="KW-0732">Signal</keyword>
<feature type="signal peptide" evidence="1">
    <location>
        <begin position="1"/>
        <end position="20"/>
    </location>
</feature>
<accession>A0A182M309</accession>
<dbReference type="AlphaFoldDB" id="A0A182M309"/>
<name>A0A182M309_9DIPT</name>
<dbReference type="EMBL" id="AXCM01014507">
    <property type="status" value="NOT_ANNOTATED_CDS"/>
    <property type="molecule type" value="Genomic_DNA"/>
</dbReference>
<dbReference type="VEuPathDB" id="VectorBase:ACUA008200"/>
<evidence type="ECO:0000313" key="3">
    <source>
        <dbReference type="Proteomes" id="UP000075883"/>
    </source>
</evidence>